<evidence type="ECO:0000313" key="1">
    <source>
        <dbReference type="EMBL" id="MBP2708372.1"/>
    </source>
</evidence>
<dbReference type="Proteomes" id="UP000674234">
    <property type="component" value="Unassembled WGS sequence"/>
</dbReference>
<accession>A0A941AMF9</accession>
<keyword evidence="2" id="KW-1185">Reference proteome</keyword>
<comment type="caution">
    <text evidence="1">The sequence shown here is derived from an EMBL/GenBank/DDBJ whole genome shotgun (WGS) entry which is preliminary data.</text>
</comment>
<dbReference type="EMBL" id="JAFCNB010000031">
    <property type="protein sequence ID" value="MBP2708372.1"/>
    <property type="molecule type" value="Genomic_DNA"/>
</dbReference>
<dbReference type="RefSeq" id="WP_210159637.1">
    <property type="nucleotide sequence ID" value="NZ_JAFCNB010000031.1"/>
</dbReference>
<proteinExistence type="predicted"/>
<evidence type="ECO:0000313" key="2">
    <source>
        <dbReference type="Proteomes" id="UP000674234"/>
    </source>
</evidence>
<protein>
    <submittedName>
        <fullName evidence="1">Uncharacterized protein</fullName>
    </submittedName>
</protein>
<reference evidence="1" key="1">
    <citation type="submission" date="2021-02" db="EMBL/GenBank/DDBJ databases">
        <title>Draft genome sequence of Microbispora sp. RL4-1S isolated from rice leaves in Thailand.</title>
        <authorList>
            <person name="Muangham S."/>
            <person name="Duangmal K."/>
        </authorList>
    </citation>
    <scope>NUCLEOTIDE SEQUENCE</scope>
    <source>
        <strain evidence="1">RL4-1S</strain>
    </source>
</reference>
<organism evidence="1 2">
    <name type="scientific">Microbispora oryzae</name>
    <dbReference type="NCBI Taxonomy" id="2806554"/>
    <lineage>
        <taxon>Bacteria</taxon>
        <taxon>Bacillati</taxon>
        <taxon>Actinomycetota</taxon>
        <taxon>Actinomycetes</taxon>
        <taxon>Streptosporangiales</taxon>
        <taxon>Streptosporangiaceae</taxon>
        <taxon>Microbispora</taxon>
    </lineage>
</organism>
<name>A0A941AMF9_9ACTN</name>
<sequence>MSWLQSGPLPPIWPEDRYEVRSYRSPGDRGTEDRYHLAEQAHEAVVRLRQAGLAMQIQVIRLHDGVTLFDLMAGVDQPIEAW</sequence>
<dbReference type="AlphaFoldDB" id="A0A941AMF9"/>
<gene>
    <name evidence="1" type="ORF">JOL79_31795</name>
</gene>